<dbReference type="InterPro" id="IPR036271">
    <property type="entry name" value="Tet_transcr_reg_TetR-rel_C_sf"/>
</dbReference>
<proteinExistence type="predicted"/>
<evidence type="ECO:0000259" key="5">
    <source>
        <dbReference type="PROSITE" id="PS50977"/>
    </source>
</evidence>
<evidence type="ECO:0000256" key="3">
    <source>
        <dbReference type="ARBA" id="ARBA00023163"/>
    </source>
</evidence>
<keyword evidence="1" id="KW-0805">Transcription regulation</keyword>
<evidence type="ECO:0000256" key="1">
    <source>
        <dbReference type="ARBA" id="ARBA00023015"/>
    </source>
</evidence>
<keyword evidence="2 4" id="KW-0238">DNA-binding</keyword>
<evidence type="ECO:0000313" key="6">
    <source>
        <dbReference type="EMBL" id="OKL46597.1"/>
    </source>
</evidence>
<dbReference type="Proteomes" id="UP000186785">
    <property type="component" value="Unassembled WGS sequence"/>
</dbReference>
<dbReference type="InterPro" id="IPR023772">
    <property type="entry name" value="DNA-bd_HTH_TetR-type_CS"/>
</dbReference>
<dbReference type="GO" id="GO:0003700">
    <property type="term" value="F:DNA-binding transcription factor activity"/>
    <property type="evidence" value="ECO:0007669"/>
    <property type="project" value="TreeGrafter"/>
</dbReference>
<evidence type="ECO:0000256" key="2">
    <source>
        <dbReference type="ARBA" id="ARBA00023125"/>
    </source>
</evidence>
<organism evidence="6 7">
    <name type="scientific">Boudabousia liubingyangii</name>
    <dbReference type="NCBI Taxonomy" id="1921764"/>
    <lineage>
        <taxon>Bacteria</taxon>
        <taxon>Bacillati</taxon>
        <taxon>Actinomycetota</taxon>
        <taxon>Actinomycetes</taxon>
        <taxon>Actinomycetales</taxon>
        <taxon>Actinomycetaceae</taxon>
        <taxon>Boudabousia</taxon>
    </lineage>
</organism>
<feature type="DNA-binding region" description="H-T-H motif" evidence="4">
    <location>
        <begin position="37"/>
        <end position="56"/>
    </location>
</feature>
<name>A0A1Q5PK60_9ACTO</name>
<comment type="caution">
    <text evidence="6">The sequence shown here is derived from an EMBL/GenBank/DDBJ whole genome shotgun (WGS) entry which is preliminary data.</text>
</comment>
<dbReference type="PANTHER" id="PTHR30055">
    <property type="entry name" value="HTH-TYPE TRANSCRIPTIONAL REGULATOR RUTR"/>
    <property type="match status" value="1"/>
</dbReference>
<dbReference type="PROSITE" id="PS01081">
    <property type="entry name" value="HTH_TETR_1"/>
    <property type="match status" value="1"/>
</dbReference>
<dbReference type="STRING" id="1921764.BSR28_05105"/>
<dbReference type="GO" id="GO:0000976">
    <property type="term" value="F:transcription cis-regulatory region binding"/>
    <property type="evidence" value="ECO:0007669"/>
    <property type="project" value="TreeGrafter"/>
</dbReference>
<dbReference type="PRINTS" id="PR00455">
    <property type="entry name" value="HTHTETR"/>
</dbReference>
<evidence type="ECO:0000256" key="4">
    <source>
        <dbReference type="PROSITE-ProRule" id="PRU00335"/>
    </source>
</evidence>
<dbReference type="InterPro" id="IPR001647">
    <property type="entry name" value="HTH_TetR"/>
</dbReference>
<dbReference type="Pfam" id="PF00440">
    <property type="entry name" value="TetR_N"/>
    <property type="match status" value="1"/>
</dbReference>
<dbReference type="AlphaFoldDB" id="A0A1Q5PK60"/>
<reference evidence="6 7" key="1">
    <citation type="submission" date="2016-11" db="EMBL/GenBank/DDBJ databases">
        <title>Actinomyces gypaetusis sp. nov. isolated from the vulture Gypaetus barbatus in Qinghai Tibet Plateau China.</title>
        <authorList>
            <person name="Meng X."/>
        </authorList>
    </citation>
    <scope>NUCLEOTIDE SEQUENCE [LARGE SCALE GENOMIC DNA]</scope>
    <source>
        <strain evidence="6 7">VUL4_2</strain>
    </source>
</reference>
<dbReference type="SUPFAM" id="SSF46689">
    <property type="entry name" value="Homeodomain-like"/>
    <property type="match status" value="1"/>
</dbReference>
<protein>
    <recommendedName>
        <fullName evidence="5">HTH tetR-type domain-containing protein</fullName>
    </recommendedName>
</protein>
<accession>A0A1Q5PK60</accession>
<dbReference type="EMBL" id="MQSV01000005">
    <property type="protein sequence ID" value="OKL46597.1"/>
    <property type="molecule type" value="Genomic_DNA"/>
</dbReference>
<dbReference type="RefSeq" id="WP_073709622.1">
    <property type="nucleotide sequence ID" value="NZ_MQSU01000003.1"/>
</dbReference>
<feature type="domain" description="HTH tetR-type" evidence="5">
    <location>
        <begin position="14"/>
        <end position="74"/>
    </location>
</feature>
<evidence type="ECO:0000313" key="7">
    <source>
        <dbReference type="Proteomes" id="UP000186785"/>
    </source>
</evidence>
<dbReference type="SUPFAM" id="SSF48498">
    <property type="entry name" value="Tetracyclin repressor-like, C-terminal domain"/>
    <property type="match status" value="1"/>
</dbReference>
<dbReference type="InterPro" id="IPR050109">
    <property type="entry name" value="HTH-type_TetR-like_transc_reg"/>
</dbReference>
<keyword evidence="3" id="KW-0804">Transcription</keyword>
<keyword evidence="7" id="KW-1185">Reference proteome</keyword>
<dbReference type="PANTHER" id="PTHR30055:SF234">
    <property type="entry name" value="HTH-TYPE TRANSCRIPTIONAL REGULATOR BETI"/>
    <property type="match status" value="1"/>
</dbReference>
<dbReference type="InterPro" id="IPR009057">
    <property type="entry name" value="Homeodomain-like_sf"/>
</dbReference>
<gene>
    <name evidence="6" type="ORF">BSR29_07175</name>
</gene>
<dbReference type="PROSITE" id="PS50977">
    <property type="entry name" value="HTH_TETR_2"/>
    <property type="match status" value="1"/>
</dbReference>
<dbReference type="Gene3D" id="1.10.357.10">
    <property type="entry name" value="Tetracycline Repressor, domain 2"/>
    <property type="match status" value="1"/>
</dbReference>
<sequence>MPKIIGSNLEEHRAQTRNKLFDALAQLLDEKGFEAITMSEIAATAQIGRTAIYNHFADKESLLLGYITEVTRQYAKQISEALAPIEDPIERIRMYVESQLRLNATTHLTTGTSLRSAVTPETAMELSAHATIVEDMLRSILRDAMRQGVIAEGRTETLVRLVHATLTAGIVSREPHDYAGTIIETEEFILRALGAEVPPTDRARYQALVEAAKQDLEQARPQARTSSICPVVH</sequence>